<dbReference type="Proteomes" id="UP000284434">
    <property type="component" value="Unassembled WGS sequence"/>
</dbReference>
<dbReference type="EMBL" id="JAKNDN010000006">
    <property type="protein sequence ID" value="MCG4959004.1"/>
    <property type="molecule type" value="Genomic_DNA"/>
</dbReference>
<dbReference type="AlphaFoldDB" id="A0A1Y3YPI8"/>
<dbReference type="InterPro" id="IPR000529">
    <property type="entry name" value="Ribosomal_bS6"/>
</dbReference>
<dbReference type="OMA" id="AYPIQHK"/>
<dbReference type="Proteomes" id="UP001212263">
    <property type="component" value="Unassembled WGS sequence"/>
</dbReference>
<organism evidence="10 12">
    <name type="scientific">Odoribacter splanchnicus</name>
    <dbReference type="NCBI Taxonomy" id="28118"/>
    <lineage>
        <taxon>Bacteria</taxon>
        <taxon>Pseudomonadati</taxon>
        <taxon>Bacteroidota</taxon>
        <taxon>Bacteroidia</taxon>
        <taxon>Bacteroidales</taxon>
        <taxon>Odoribacteraceae</taxon>
        <taxon>Odoribacter</taxon>
    </lineage>
</organism>
<evidence type="ECO:0000313" key="7">
    <source>
        <dbReference type="EMBL" id="MCG4959004.1"/>
    </source>
</evidence>
<dbReference type="Pfam" id="PF01250">
    <property type="entry name" value="Ribosomal_S6"/>
    <property type="match status" value="1"/>
</dbReference>
<comment type="function">
    <text evidence="4 6">Binds together with bS18 to 16S ribosomal RNA.</text>
</comment>
<dbReference type="EMBL" id="QRYW01000015">
    <property type="protein sequence ID" value="RGV27175.1"/>
    <property type="molecule type" value="Genomic_DNA"/>
</dbReference>
<keyword evidence="2 6" id="KW-0689">Ribosomal protein</keyword>
<accession>A0A1Y3YPI8</accession>
<dbReference type="GO" id="GO:0070181">
    <property type="term" value="F:small ribosomal subunit rRNA binding"/>
    <property type="evidence" value="ECO:0007669"/>
    <property type="project" value="TreeGrafter"/>
</dbReference>
<evidence type="ECO:0000313" key="14">
    <source>
        <dbReference type="Proteomes" id="UP000284434"/>
    </source>
</evidence>
<dbReference type="CDD" id="cd00473">
    <property type="entry name" value="bS6"/>
    <property type="match status" value="1"/>
</dbReference>
<comment type="similarity">
    <text evidence="1 6">Belongs to the bacterial ribosomal protein bS6 family.</text>
</comment>
<dbReference type="NCBIfam" id="TIGR00166">
    <property type="entry name" value="S6"/>
    <property type="match status" value="1"/>
</dbReference>
<dbReference type="EMBL" id="JAQMRD010000024">
    <property type="protein sequence ID" value="MDB9224374.1"/>
    <property type="molecule type" value="Genomic_DNA"/>
</dbReference>
<keyword evidence="3 6" id="KW-0687">Ribonucleoprotein</keyword>
<evidence type="ECO:0000256" key="6">
    <source>
        <dbReference type="HAMAP-Rule" id="MF_00360"/>
    </source>
</evidence>
<evidence type="ECO:0000313" key="9">
    <source>
        <dbReference type="EMBL" id="RGU59100.1"/>
    </source>
</evidence>
<evidence type="ECO:0000256" key="5">
    <source>
        <dbReference type="ARBA" id="ARBA00035294"/>
    </source>
</evidence>
<evidence type="ECO:0000313" key="11">
    <source>
        <dbReference type="EMBL" id="RGY09088.1"/>
    </source>
</evidence>
<evidence type="ECO:0000256" key="4">
    <source>
        <dbReference type="ARBA" id="ARBA00035104"/>
    </source>
</evidence>
<dbReference type="InterPro" id="IPR014717">
    <property type="entry name" value="Transl_elong_EF1B/ribsomal_bS6"/>
</dbReference>
<sequence length="116" mass="13799">MLNHYETVFITTPVLSEQQIKEAVEKFKNTITDNGGTIEHEEAWGLRKLAYPIQKKTTGFYHLLQFEAEGALVDKLETAYRRDERVIRFLTFRLDKYAYEYTLKRRSKYAAKQEEK</sequence>
<evidence type="ECO:0000256" key="3">
    <source>
        <dbReference type="ARBA" id="ARBA00023274"/>
    </source>
</evidence>
<evidence type="ECO:0000256" key="2">
    <source>
        <dbReference type="ARBA" id="ARBA00022980"/>
    </source>
</evidence>
<evidence type="ECO:0000313" key="8">
    <source>
        <dbReference type="EMBL" id="MDB9224374.1"/>
    </source>
</evidence>
<evidence type="ECO:0000313" key="10">
    <source>
        <dbReference type="EMBL" id="RGV27175.1"/>
    </source>
</evidence>
<dbReference type="PANTHER" id="PTHR21011:SF1">
    <property type="entry name" value="SMALL RIBOSOMAL SUBUNIT PROTEIN BS6M"/>
    <property type="match status" value="1"/>
</dbReference>
<dbReference type="RefSeq" id="WP_013611035.1">
    <property type="nucleotide sequence ID" value="NZ_BAABYK010000001.1"/>
</dbReference>
<dbReference type="GO" id="GO:0005840">
    <property type="term" value="C:ribosome"/>
    <property type="evidence" value="ECO:0007669"/>
    <property type="project" value="UniProtKB-KW"/>
</dbReference>
<reference evidence="8" key="3">
    <citation type="submission" date="2023-01" db="EMBL/GenBank/DDBJ databases">
        <title>Human gut microbiome strain richness.</title>
        <authorList>
            <person name="Chen-Liaw A."/>
        </authorList>
    </citation>
    <scope>NUCLEOTIDE SEQUENCE</scope>
    <source>
        <strain evidence="8">RTP21484st1_B7_RTP21484_190118</strain>
    </source>
</reference>
<proteinExistence type="inferred from homology"/>
<evidence type="ECO:0000313" key="13">
    <source>
        <dbReference type="Proteomes" id="UP000284243"/>
    </source>
</evidence>
<reference evidence="7" key="2">
    <citation type="submission" date="2022-01" db="EMBL/GenBank/DDBJ databases">
        <title>Collection of gut derived symbiotic bacterial strains cultured from healthy donors.</title>
        <authorList>
            <person name="Lin H."/>
            <person name="Kohout C."/>
            <person name="Waligurski E."/>
            <person name="Pamer E.G."/>
        </authorList>
    </citation>
    <scope>NUCLEOTIDE SEQUENCE</scope>
    <source>
        <strain evidence="7">DFI.1.149</strain>
    </source>
</reference>
<dbReference type="GO" id="GO:0003735">
    <property type="term" value="F:structural constituent of ribosome"/>
    <property type="evidence" value="ECO:0007669"/>
    <property type="project" value="InterPro"/>
</dbReference>
<keyword evidence="6" id="KW-0694">RNA-binding</keyword>
<comment type="caution">
    <text evidence="10">The sequence shown here is derived from an EMBL/GenBank/DDBJ whole genome shotgun (WGS) entry which is preliminary data.</text>
</comment>
<dbReference type="HAMAP" id="MF_00360">
    <property type="entry name" value="Ribosomal_bS6"/>
    <property type="match status" value="1"/>
</dbReference>
<dbReference type="GeneID" id="61273954"/>
<dbReference type="GO" id="GO:1990904">
    <property type="term" value="C:ribonucleoprotein complex"/>
    <property type="evidence" value="ECO:0007669"/>
    <property type="project" value="UniProtKB-KW"/>
</dbReference>
<dbReference type="Proteomes" id="UP001199750">
    <property type="component" value="Unassembled WGS sequence"/>
</dbReference>
<reference evidence="12 13" key="1">
    <citation type="submission" date="2018-08" db="EMBL/GenBank/DDBJ databases">
        <title>A genome reference for cultivated species of the human gut microbiota.</title>
        <authorList>
            <person name="Zou Y."/>
            <person name="Xue W."/>
            <person name="Luo G."/>
        </authorList>
    </citation>
    <scope>NUCLEOTIDE SEQUENCE [LARGE SCALE GENOMIC DNA]</scope>
    <source>
        <strain evidence="10 12">AF14-6AC</strain>
        <strain evidence="9 13">AF16-14</strain>
        <strain evidence="11 14">OF03-11</strain>
    </source>
</reference>
<dbReference type="GO" id="GO:0005737">
    <property type="term" value="C:cytoplasm"/>
    <property type="evidence" value="ECO:0007669"/>
    <property type="project" value="UniProtKB-ARBA"/>
</dbReference>
<dbReference type="Proteomes" id="UP000284243">
    <property type="component" value="Unassembled WGS sequence"/>
</dbReference>
<dbReference type="SUPFAM" id="SSF54995">
    <property type="entry name" value="Ribosomal protein S6"/>
    <property type="match status" value="1"/>
</dbReference>
<evidence type="ECO:0000256" key="1">
    <source>
        <dbReference type="ARBA" id="ARBA00009512"/>
    </source>
</evidence>
<keyword evidence="6" id="KW-0699">rRNA-binding</keyword>
<name>A0A1Y3YPI8_9BACT</name>
<protein>
    <recommendedName>
        <fullName evidence="5 6">Small ribosomal subunit protein bS6</fullName>
    </recommendedName>
</protein>
<dbReference type="InterPro" id="IPR020814">
    <property type="entry name" value="Ribosomal_S6_plastid/chlpt"/>
</dbReference>
<dbReference type="InterPro" id="IPR035980">
    <property type="entry name" value="Ribosomal_bS6_sf"/>
</dbReference>
<dbReference type="EMBL" id="QRYC01000001">
    <property type="protein sequence ID" value="RGU59100.1"/>
    <property type="molecule type" value="Genomic_DNA"/>
</dbReference>
<dbReference type="PANTHER" id="PTHR21011">
    <property type="entry name" value="MITOCHONDRIAL 28S RIBOSOMAL PROTEIN S6"/>
    <property type="match status" value="1"/>
</dbReference>
<dbReference type="Proteomes" id="UP000283426">
    <property type="component" value="Unassembled WGS sequence"/>
</dbReference>
<dbReference type="EMBL" id="QSCO01000004">
    <property type="protein sequence ID" value="RGY09088.1"/>
    <property type="molecule type" value="Genomic_DNA"/>
</dbReference>
<gene>
    <name evidence="6 7" type="primary">rpsF</name>
    <name evidence="10" type="ORF">DWW24_08320</name>
    <name evidence="9" type="ORF">DWW57_00690</name>
    <name evidence="11" type="ORF">DXA53_03560</name>
    <name evidence="7" type="ORF">L0P03_03915</name>
    <name evidence="8" type="ORF">PN645_15400</name>
</gene>
<dbReference type="Gene3D" id="3.30.70.60">
    <property type="match status" value="1"/>
</dbReference>
<dbReference type="GO" id="GO:0006412">
    <property type="term" value="P:translation"/>
    <property type="evidence" value="ECO:0007669"/>
    <property type="project" value="UniProtKB-UniRule"/>
</dbReference>
<evidence type="ECO:0000313" key="12">
    <source>
        <dbReference type="Proteomes" id="UP000283426"/>
    </source>
</evidence>